<dbReference type="CDD" id="cd00609">
    <property type="entry name" value="AAT_like"/>
    <property type="match status" value="1"/>
</dbReference>
<keyword evidence="7" id="KW-1185">Reference proteome</keyword>
<dbReference type="EMBL" id="JAVXUP010000425">
    <property type="protein sequence ID" value="KAK3028199.1"/>
    <property type="molecule type" value="Genomic_DNA"/>
</dbReference>
<evidence type="ECO:0000313" key="7">
    <source>
        <dbReference type="Proteomes" id="UP001188597"/>
    </source>
</evidence>
<reference evidence="6" key="1">
    <citation type="submission" date="2022-12" db="EMBL/GenBank/DDBJ databases">
        <title>Draft genome assemblies for two species of Escallonia (Escalloniales).</title>
        <authorList>
            <person name="Chanderbali A."/>
            <person name="Dervinis C."/>
            <person name="Anghel I."/>
            <person name="Soltis D."/>
            <person name="Soltis P."/>
            <person name="Zapata F."/>
        </authorList>
    </citation>
    <scope>NUCLEOTIDE SEQUENCE</scope>
    <source>
        <strain evidence="6">UCBG64.0493</strain>
        <tissue evidence="6">Leaf</tissue>
    </source>
</reference>
<dbReference type="Gene3D" id="2.10.25.30">
    <property type="entry name" value="EGF-like, alliinase"/>
    <property type="match status" value="1"/>
</dbReference>
<dbReference type="PANTHER" id="PTHR43795:SF15">
    <property type="entry name" value="TRYPTOPHAN AMINOTRANSFERASE-RELATED PROTEIN 1"/>
    <property type="match status" value="1"/>
</dbReference>
<dbReference type="InterPro" id="IPR050478">
    <property type="entry name" value="Ethylene_sulfur-biosynth"/>
</dbReference>
<dbReference type="InterPro" id="IPR015424">
    <property type="entry name" value="PyrdxlP-dep_Trfase"/>
</dbReference>
<dbReference type="Gene3D" id="3.40.640.10">
    <property type="entry name" value="Type I PLP-dependent aspartate aminotransferase-like (Major domain)"/>
    <property type="match status" value="1"/>
</dbReference>
<organism evidence="6 7">
    <name type="scientific">Escallonia herrerae</name>
    <dbReference type="NCBI Taxonomy" id="1293975"/>
    <lineage>
        <taxon>Eukaryota</taxon>
        <taxon>Viridiplantae</taxon>
        <taxon>Streptophyta</taxon>
        <taxon>Embryophyta</taxon>
        <taxon>Tracheophyta</taxon>
        <taxon>Spermatophyta</taxon>
        <taxon>Magnoliopsida</taxon>
        <taxon>eudicotyledons</taxon>
        <taxon>Gunneridae</taxon>
        <taxon>Pentapetalae</taxon>
        <taxon>asterids</taxon>
        <taxon>campanulids</taxon>
        <taxon>Escalloniales</taxon>
        <taxon>Escalloniaceae</taxon>
        <taxon>Escallonia</taxon>
    </lineage>
</organism>
<evidence type="ECO:0000256" key="3">
    <source>
        <dbReference type="ARBA" id="ARBA00022576"/>
    </source>
</evidence>
<dbReference type="Gene3D" id="3.90.1150.10">
    <property type="entry name" value="Aspartate Aminotransferase, domain 1"/>
    <property type="match status" value="3"/>
</dbReference>
<evidence type="ECO:0000256" key="1">
    <source>
        <dbReference type="ARBA" id="ARBA00001933"/>
    </source>
</evidence>
<dbReference type="GO" id="GO:0006520">
    <property type="term" value="P:amino acid metabolic process"/>
    <property type="evidence" value="ECO:0007669"/>
    <property type="project" value="TreeGrafter"/>
</dbReference>
<name>A0AA89B3J9_9ASTE</name>
<evidence type="ECO:0000313" key="6">
    <source>
        <dbReference type="EMBL" id="KAK3028199.1"/>
    </source>
</evidence>
<dbReference type="Pfam" id="PF04864">
    <property type="entry name" value="Alliinase_C"/>
    <property type="match status" value="3"/>
</dbReference>
<accession>A0AA89B3J9</accession>
<dbReference type="SUPFAM" id="SSF53383">
    <property type="entry name" value="PLP-dependent transferases"/>
    <property type="match status" value="3"/>
</dbReference>
<proteinExistence type="inferred from homology"/>
<comment type="caution">
    <text evidence="6">The sequence shown here is derived from an EMBL/GenBank/DDBJ whole genome shotgun (WGS) entry which is preliminary data.</text>
</comment>
<keyword evidence="3" id="KW-0808">Transferase</keyword>
<sequence>MCGTEEARVIRSSPSPTASDAIINLEQGSSCCGGDRVESANSGCVVRSLSLSDKPESVSVVSAAPYYSSYPEVTDFLRSGLYKWAGDAHIFDADGPYIELVTSPNNPDGMMREAVVVNRPGQGKLVHDLAYYWPQYTSISRAVDFDVMLFTASKCTGHAGSRFGKTLMAERWDKLREVVKRSNIFSLPKYPNQYCLFTGDFSEAHPAFAWMECNEIIEDCEKFLREHKIVTRSGRRFGTDPKHVRISMVSRDEEFNLFLHRLSTIQWRDIPTEENMSSSRSALASKEEARDMISARTVSSDGFINLDHGDPTMFESYWRKMGDKCTVVIAGSDSLSYFAETKNLCWFLEPKLEEAIKGLHRAVGNAAADDHHVVVGTGSSQLILAALYALCPQDELKPVSVVSAVPYYSSYPEMTDFLRSGLYKWAGDAQTLDTDGPYIELVTSPNNPDGVTREAIVVNRGRGKLVHDLAYYWPQYTPISHPADYDVMLFTASKCTGHAGSRIGWALVRDKDVARKITKFIELSTIGVSKESQLRAAKVLGAISDSCQRSGPLEFDNFFECSKNLLAERWDKLRDVVKRSDIFSLPEYPLQHCLFTGEFTVAHPGNSSIMLKAITMNTLVVSLNRADPRPVCLMLVSFYEKNAAFAWMKCNESIEDCEKFLKEYKIQTRSGKRFGTDPKYVRFSMVSRDKEFNLLLQRLLAIQGRD</sequence>
<dbReference type="GO" id="GO:0016846">
    <property type="term" value="F:carbon-sulfur lyase activity"/>
    <property type="evidence" value="ECO:0007669"/>
    <property type="project" value="InterPro"/>
</dbReference>
<protein>
    <recommendedName>
        <fullName evidence="5">Alliinase C-terminal domain-containing protein</fullName>
    </recommendedName>
</protein>
<dbReference type="InterPro" id="IPR015421">
    <property type="entry name" value="PyrdxlP-dep_Trfase_major"/>
</dbReference>
<comment type="cofactor">
    <cofactor evidence="1">
        <name>pyridoxal 5'-phosphate</name>
        <dbReference type="ChEBI" id="CHEBI:597326"/>
    </cofactor>
</comment>
<dbReference type="GO" id="GO:0008483">
    <property type="term" value="F:transaminase activity"/>
    <property type="evidence" value="ECO:0007669"/>
    <property type="project" value="UniProtKB-KW"/>
</dbReference>
<evidence type="ECO:0000259" key="5">
    <source>
        <dbReference type="Pfam" id="PF04864"/>
    </source>
</evidence>
<evidence type="ECO:0000256" key="4">
    <source>
        <dbReference type="ARBA" id="ARBA00022898"/>
    </source>
</evidence>
<dbReference type="AlphaFoldDB" id="A0AA89B3J9"/>
<feature type="domain" description="Alliinase C-terminal" evidence="5">
    <location>
        <begin position="304"/>
        <end position="605"/>
    </location>
</feature>
<keyword evidence="4" id="KW-0663">Pyridoxal phosphate</keyword>
<dbReference type="InterPro" id="IPR015422">
    <property type="entry name" value="PyrdxlP-dep_Trfase_small"/>
</dbReference>
<evidence type="ECO:0000256" key="2">
    <source>
        <dbReference type="ARBA" id="ARBA00006312"/>
    </source>
</evidence>
<gene>
    <name evidence="6" type="ORF">RJ639_039482</name>
</gene>
<dbReference type="PANTHER" id="PTHR43795">
    <property type="entry name" value="BIFUNCTIONAL ASPARTATE AMINOTRANSFERASE AND GLUTAMATE/ASPARTATE-PREPHENATE AMINOTRANSFERASE-RELATED"/>
    <property type="match status" value="1"/>
</dbReference>
<feature type="domain" description="Alliinase C-terminal" evidence="5">
    <location>
        <begin position="611"/>
        <end position="701"/>
    </location>
</feature>
<dbReference type="Proteomes" id="UP001188597">
    <property type="component" value="Unassembled WGS sequence"/>
</dbReference>
<keyword evidence="3" id="KW-0032">Aminotransferase</keyword>
<comment type="similarity">
    <text evidence="2">Belongs to the alliinase family.</text>
</comment>
<feature type="domain" description="Alliinase C-terminal" evidence="5">
    <location>
        <begin position="45"/>
        <end position="168"/>
    </location>
</feature>
<dbReference type="InterPro" id="IPR006948">
    <property type="entry name" value="Alliinase_C"/>
</dbReference>
<dbReference type="InterPro" id="IPR037029">
    <property type="entry name" value="Alliinase_N_sf"/>
</dbReference>